<dbReference type="GO" id="GO:0045892">
    <property type="term" value="P:negative regulation of DNA-templated transcription"/>
    <property type="evidence" value="ECO:0007669"/>
    <property type="project" value="TreeGrafter"/>
</dbReference>
<evidence type="ECO:0000256" key="6">
    <source>
        <dbReference type="ARBA" id="ARBA00023125"/>
    </source>
</evidence>
<dbReference type="InterPro" id="IPR002481">
    <property type="entry name" value="FUR"/>
</dbReference>
<dbReference type="InterPro" id="IPR043135">
    <property type="entry name" value="Fur_C"/>
</dbReference>
<dbReference type="PANTHER" id="PTHR33202">
    <property type="entry name" value="ZINC UPTAKE REGULATION PROTEIN"/>
    <property type="match status" value="1"/>
</dbReference>
<dbReference type="CDD" id="cd07153">
    <property type="entry name" value="Fur_like"/>
    <property type="match status" value="1"/>
</dbReference>
<evidence type="ECO:0000256" key="4">
    <source>
        <dbReference type="ARBA" id="ARBA00022833"/>
    </source>
</evidence>
<dbReference type="Pfam" id="PF01475">
    <property type="entry name" value="FUR"/>
    <property type="match status" value="1"/>
</dbReference>
<dbReference type="Gene3D" id="1.10.10.10">
    <property type="entry name" value="Winged helix-like DNA-binding domain superfamily/Winged helix DNA-binding domain"/>
    <property type="match status" value="1"/>
</dbReference>
<comment type="cofactor">
    <cofactor evidence="8">
        <name>Zn(2+)</name>
        <dbReference type="ChEBI" id="CHEBI:29105"/>
    </cofactor>
    <text evidence="8">Binds 1 zinc ion per subunit.</text>
</comment>
<dbReference type="PANTHER" id="PTHR33202:SF7">
    <property type="entry name" value="FERRIC UPTAKE REGULATION PROTEIN"/>
    <property type="match status" value="1"/>
</dbReference>
<accession>V7I1S5</accession>
<feature type="binding site" evidence="8">
    <location>
        <position position="145"/>
    </location>
    <ligand>
        <name>Zn(2+)</name>
        <dbReference type="ChEBI" id="CHEBI:29105"/>
    </ligand>
</feature>
<gene>
    <name evidence="10" type="ORF">T472_0218675</name>
</gene>
<name>V7I1S5_9CLOT</name>
<evidence type="ECO:0000256" key="2">
    <source>
        <dbReference type="ARBA" id="ARBA00022491"/>
    </source>
</evidence>
<dbReference type="GO" id="GO:0000976">
    <property type="term" value="F:transcription cis-regulatory region binding"/>
    <property type="evidence" value="ECO:0007669"/>
    <property type="project" value="TreeGrafter"/>
</dbReference>
<evidence type="ECO:0000256" key="7">
    <source>
        <dbReference type="ARBA" id="ARBA00023163"/>
    </source>
</evidence>
<dbReference type="AlphaFoldDB" id="V7I1S5"/>
<keyword evidence="2" id="KW-0678">Repressor</keyword>
<evidence type="ECO:0000313" key="11">
    <source>
        <dbReference type="Proteomes" id="UP000017747"/>
    </source>
</evidence>
<keyword evidence="3 8" id="KW-0479">Metal-binding</keyword>
<evidence type="ECO:0000256" key="9">
    <source>
        <dbReference type="PIRSR" id="PIRSR602481-2"/>
    </source>
</evidence>
<keyword evidence="11" id="KW-1185">Reference proteome</keyword>
<dbReference type="Gene3D" id="3.30.1490.190">
    <property type="match status" value="1"/>
</dbReference>
<feature type="binding site" evidence="8">
    <location>
        <position position="105"/>
    </location>
    <ligand>
        <name>Zn(2+)</name>
        <dbReference type="ChEBI" id="CHEBI:29105"/>
    </ligand>
</feature>
<comment type="caution">
    <text evidence="10">The sequence shown here is derived from an EMBL/GenBank/DDBJ whole genome shotgun (WGS) entry which is preliminary data.</text>
</comment>
<proteinExistence type="inferred from homology"/>
<evidence type="ECO:0000256" key="5">
    <source>
        <dbReference type="ARBA" id="ARBA00023015"/>
    </source>
</evidence>
<protein>
    <submittedName>
        <fullName evidence="10">Fur family transcriptional regulator</fullName>
    </submittedName>
</protein>
<comment type="cofactor">
    <cofactor evidence="9">
        <name>Mn(2+)</name>
        <dbReference type="ChEBI" id="CHEBI:29035"/>
    </cofactor>
    <cofactor evidence="9">
        <name>Fe(2+)</name>
        <dbReference type="ChEBI" id="CHEBI:29033"/>
    </cofactor>
    <text evidence="9">Binds 1 Mn(2+) or Fe(2+) ion per subunit.</text>
</comment>
<feature type="binding site" evidence="9">
    <location>
        <position position="120"/>
    </location>
    <ligand>
        <name>Fe cation</name>
        <dbReference type="ChEBI" id="CHEBI:24875"/>
    </ligand>
</feature>
<evidence type="ECO:0000256" key="8">
    <source>
        <dbReference type="PIRSR" id="PIRSR602481-1"/>
    </source>
</evidence>
<dbReference type="GO" id="GO:0003700">
    <property type="term" value="F:DNA-binding transcription factor activity"/>
    <property type="evidence" value="ECO:0007669"/>
    <property type="project" value="InterPro"/>
</dbReference>
<feature type="binding site" evidence="8">
    <location>
        <position position="148"/>
    </location>
    <ligand>
        <name>Zn(2+)</name>
        <dbReference type="ChEBI" id="CHEBI:29105"/>
    </ligand>
</feature>
<dbReference type="Proteomes" id="UP000017747">
    <property type="component" value="Unassembled WGS sequence"/>
</dbReference>
<dbReference type="InterPro" id="IPR036388">
    <property type="entry name" value="WH-like_DNA-bd_sf"/>
</dbReference>
<dbReference type="InterPro" id="IPR036390">
    <property type="entry name" value="WH_DNA-bd_sf"/>
</dbReference>
<dbReference type="EMBL" id="AXUN02000229">
    <property type="protein sequence ID" value="ETA79119.1"/>
    <property type="molecule type" value="Genomic_DNA"/>
</dbReference>
<dbReference type="GO" id="GO:0008270">
    <property type="term" value="F:zinc ion binding"/>
    <property type="evidence" value="ECO:0007669"/>
    <property type="project" value="TreeGrafter"/>
</dbReference>
<keyword evidence="4 8" id="KW-0862">Zinc</keyword>
<organism evidence="10 11">
    <name type="scientific">Youngiibacter fragilis 232.1</name>
    <dbReference type="NCBI Taxonomy" id="994573"/>
    <lineage>
        <taxon>Bacteria</taxon>
        <taxon>Bacillati</taxon>
        <taxon>Bacillota</taxon>
        <taxon>Clostridia</taxon>
        <taxon>Eubacteriales</taxon>
        <taxon>Clostridiaceae</taxon>
        <taxon>Youngiibacter</taxon>
    </lineage>
</organism>
<dbReference type="RefSeq" id="WP_023386424.1">
    <property type="nucleotide sequence ID" value="NZ_AXUN02000229.1"/>
</dbReference>
<dbReference type="FunFam" id="1.10.10.10:FF:000051">
    <property type="entry name" value="Fur family transcriptional regulator"/>
    <property type="match status" value="1"/>
</dbReference>
<dbReference type="eggNOG" id="COG0735">
    <property type="taxonomic scope" value="Bacteria"/>
</dbReference>
<dbReference type="GO" id="GO:1900376">
    <property type="term" value="P:regulation of secondary metabolite biosynthetic process"/>
    <property type="evidence" value="ECO:0007669"/>
    <property type="project" value="TreeGrafter"/>
</dbReference>
<evidence type="ECO:0000256" key="1">
    <source>
        <dbReference type="ARBA" id="ARBA00007957"/>
    </source>
</evidence>
<dbReference type="SUPFAM" id="SSF46785">
    <property type="entry name" value="Winged helix' DNA-binding domain"/>
    <property type="match status" value="1"/>
</dbReference>
<comment type="similarity">
    <text evidence="1">Belongs to the Fur family.</text>
</comment>
<evidence type="ECO:0000313" key="10">
    <source>
        <dbReference type="EMBL" id="ETA79119.1"/>
    </source>
</evidence>
<keyword evidence="6" id="KW-0238">DNA-binding</keyword>
<sequence>MQGKLSGEDIKRVTELLRKSGYKLTPQRQAIVDTIISSVGNHLTVEELYALVRLKKPEIGLATVYRTVILMNELGLVSRLDLKDGSARYEMTRIEENHTHHHLICTRCSRVSEFMGDLLEPIEHVIEEKYNFIIKDHSLKFYGICEECAKEEKLKEE</sequence>
<dbReference type="STRING" id="994573.T472_0218675"/>
<keyword evidence="5" id="KW-0805">Transcription regulation</keyword>
<evidence type="ECO:0000256" key="3">
    <source>
        <dbReference type="ARBA" id="ARBA00022723"/>
    </source>
</evidence>
<dbReference type="OrthoDB" id="8659436at2"/>
<keyword evidence="9" id="KW-0408">Iron</keyword>
<keyword evidence="7" id="KW-0804">Transcription</keyword>
<feature type="binding site" evidence="8">
    <location>
        <position position="108"/>
    </location>
    <ligand>
        <name>Zn(2+)</name>
        <dbReference type="ChEBI" id="CHEBI:29105"/>
    </ligand>
</feature>
<dbReference type="PATRIC" id="fig|994573.3.peg.3547"/>
<reference evidence="10 11" key="1">
    <citation type="journal article" date="2014" name="Genome Announc.">
        <title>Genome Sequence of Youngiibacter fragilis, the Type Strain of the Genus Youngiibacter.</title>
        <authorList>
            <person name="Wawrik C.B."/>
            <person name="Callaghan A.V."/>
            <person name="Stamps B.W."/>
            <person name="Wawrik B."/>
        </authorList>
    </citation>
    <scope>NUCLEOTIDE SEQUENCE [LARGE SCALE GENOMIC DNA]</scope>
    <source>
        <strain evidence="10 11">232.1</strain>
    </source>
</reference>
<feature type="binding site" evidence="9">
    <location>
        <position position="137"/>
    </location>
    <ligand>
        <name>Fe cation</name>
        <dbReference type="ChEBI" id="CHEBI:24875"/>
    </ligand>
</feature>